<evidence type="ECO:0000256" key="1">
    <source>
        <dbReference type="ARBA" id="ARBA00022676"/>
    </source>
</evidence>
<dbReference type="NCBIfam" id="TIGR00696">
    <property type="entry name" value="wecG_tagA_cpsF"/>
    <property type="match status" value="1"/>
</dbReference>
<dbReference type="RefSeq" id="WP_258734037.1">
    <property type="nucleotide sequence ID" value="NZ_JANTHZ010000008.1"/>
</dbReference>
<reference evidence="3" key="1">
    <citation type="submission" date="2022-08" db="EMBL/GenBank/DDBJ databases">
        <authorList>
            <person name="Li F."/>
        </authorList>
    </citation>
    <scope>NUCLEOTIDE SEQUENCE</scope>
    <source>
        <strain evidence="3">MQZ15Z-1</strain>
    </source>
</reference>
<evidence type="ECO:0000313" key="4">
    <source>
        <dbReference type="Proteomes" id="UP001151088"/>
    </source>
</evidence>
<keyword evidence="4" id="KW-1185">Reference proteome</keyword>
<evidence type="ECO:0000256" key="2">
    <source>
        <dbReference type="ARBA" id="ARBA00022679"/>
    </source>
</evidence>
<gene>
    <name evidence="3" type="ORF">NVS89_17430</name>
</gene>
<accession>A0A9X2PIL3</accession>
<dbReference type="CDD" id="cd06533">
    <property type="entry name" value="Glyco_transf_WecG_TagA"/>
    <property type="match status" value="1"/>
</dbReference>
<proteinExistence type="predicted"/>
<keyword evidence="1" id="KW-0328">Glycosyltransferase</keyword>
<dbReference type="PANTHER" id="PTHR34136">
    <property type="match status" value="1"/>
</dbReference>
<name>A0A9X2PIL3_9HYPH</name>
<dbReference type="EMBL" id="JANTHZ010000008">
    <property type="protein sequence ID" value="MCS0496878.1"/>
    <property type="molecule type" value="Genomic_DNA"/>
</dbReference>
<keyword evidence="2" id="KW-0808">Transferase</keyword>
<dbReference type="Pfam" id="PF03808">
    <property type="entry name" value="Glyco_tran_WecG"/>
    <property type="match status" value="1"/>
</dbReference>
<dbReference type="InterPro" id="IPR004629">
    <property type="entry name" value="WecG_TagA_CpsF"/>
</dbReference>
<organism evidence="3 4">
    <name type="scientific">Ancylobacter mangrovi</name>
    <dbReference type="NCBI Taxonomy" id="2972472"/>
    <lineage>
        <taxon>Bacteria</taxon>
        <taxon>Pseudomonadati</taxon>
        <taxon>Pseudomonadota</taxon>
        <taxon>Alphaproteobacteria</taxon>
        <taxon>Hyphomicrobiales</taxon>
        <taxon>Xanthobacteraceae</taxon>
        <taxon>Ancylobacter</taxon>
    </lineage>
</organism>
<dbReference type="PANTHER" id="PTHR34136:SF1">
    <property type="entry name" value="UDP-N-ACETYL-D-MANNOSAMINURONIC ACID TRANSFERASE"/>
    <property type="match status" value="1"/>
</dbReference>
<dbReference type="GO" id="GO:0016758">
    <property type="term" value="F:hexosyltransferase activity"/>
    <property type="evidence" value="ECO:0007669"/>
    <property type="project" value="TreeGrafter"/>
</dbReference>
<protein>
    <submittedName>
        <fullName evidence="3">WecB/TagA/CpsF family glycosyltransferase</fullName>
    </submittedName>
</protein>
<evidence type="ECO:0000313" key="3">
    <source>
        <dbReference type="EMBL" id="MCS0496878.1"/>
    </source>
</evidence>
<dbReference type="AlphaFoldDB" id="A0A9X2PIL3"/>
<sequence>MNNILPYETDPPIFGFRFSPARMKSIVEFIVANPVPLDGGVRCVVTANLDHICRLRVSPAFRHAYSDAWLRTIDGMPVLAYARLRGSTVPCRITGADLFAQLFDLLNPATDRPFFVTACDEVGLALVSELRSRGFSEMSVAYITPPYGFSDIAAEDERLAYIIRMHRCTHLFFGVGSPKSELWIHSHRNELGDLYAFCVGAALEFKTGMKKRAPSWMRRTGTEWLWRLGQEPRRLARRYLLHSWYFWAAVRDDIWNRGA</sequence>
<dbReference type="Proteomes" id="UP001151088">
    <property type="component" value="Unassembled WGS sequence"/>
</dbReference>
<comment type="caution">
    <text evidence="3">The sequence shown here is derived from an EMBL/GenBank/DDBJ whole genome shotgun (WGS) entry which is preliminary data.</text>
</comment>